<accession>A0A382TXG2</accession>
<name>A0A382TXG2_9ZZZZ</name>
<dbReference type="AlphaFoldDB" id="A0A382TXG2"/>
<gene>
    <name evidence="1" type="ORF">METZ01_LOCUS378972</name>
</gene>
<reference evidence="1" key="1">
    <citation type="submission" date="2018-05" db="EMBL/GenBank/DDBJ databases">
        <authorList>
            <person name="Lanie J.A."/>
            <person name="Ng W.-L."/>
            <person name="Kazmierczak K.M."/>
            <person name="Andrzejewski T.M."/>
            <person name="Davidsen T.M."/>
            <person name="Wayne K.J."/>
            <person name="Tettelin H."/>
            <person name="Glass J.I."/>
            <person name="Rusch D."/>
            <person name="Podicherti R."/>
            <person name="Tsui H.-C.T."/>
            <person name="Winkler M.E."/>
        </authorList>
    </citation>
    <scope>NUCLEOTIDE SEQUENCE</scope>
</reference>
<evidence type="ECO:0000313" key="1">
    <source>
        <dbReference type="EMBL" id="SVD26118.1"/>
    </source>
</evidence>
<organism evidence="1">
    <name type="scientific">marine metagenome</name>
    <dbReference type="NCBI Taxonomy" id="408172"/>
    <lineage>
        <taxon>unclassified sequences</taxon>
        <taxon>metagenomes</taxon>
        <taxon>ecological metagenomes</taxon>
    </lineage>
</organism>
<proteinExistence type="predicted"/>
<sequence>MKKGDGFNMGRVWKHINYSRRSKCKTLLTKNSGISGKRLRIAGDVHYPLYIPRIKPFY</sequence>
<dbReference type="EMBL" id="UINC01139521">
    <property type="protein sequence ID" value="SVD26118.1"/>
    <property type="molecule type" value="Genomic_DNA"/>
</dbReference>
<protein>
    <submittedName>
        <fullName evidence="1">Uncharacterized protein</fullName>
    </submittedName>
</protein>